<name>A0A6J8AE69_MYTCO</name>
<sequence>MWTMQAGKTDICDEGLCSTCSGHHKKFKTTRDHKTIDIQIYKPPVGSIKIKCDKHNQQFNLYCPIHLMPCCDECISTQHSKCIGIQSLESVVEKTKTEKSKESVDKDINSILLFLNRMVTKKTRNVTKREQQCESIQESIGKIREEINKYLDKLEKEALERSRYCMGSRGIQIDKFHY</sequence>
<proteinExistence type="predicted"/>
<evidence type="ECO:0008006" key="3">
    <source>
        <dbReference type="Google" id="ProtNLM"/>
    </source>
</evidence>
<gene>
    <name evidence="1" type="ORF">MCOR_6871</name>
</gene>
<dbReference type="PANTHER" id="PTHR25462:SF296">
    <property type="entry name" value="MEIOTIC P26, ISOFORM F"/>
    <property type="match status" value="1"/>
</dbReference>
<keyword evidence="2" id="KW-1185">Reference proteome</keyword>
<dbReference type="InterPro" id="IPR047153">
    <property type="entry name" value="TRIM45/56/19-like"/>
</dbReference>
<dbReference type="EMBL" id="CACVKT020001342">
    <property type="protein sequence ID" value="CAC5366686.1"/>
    <property type="molecule type" value="Genomic_DNA"/>
</dbReference>
<evidence type="ECO:0000313" key="1">
    <source>
        <dbReference type="EMBL" id="CAC5366686.1"/>
    </source>
</evidence>
<organism evidence="1 2">
    <name type="scientific">Mytilus coruscus</name>
    <name type="common">Sea mussel</name>
    <dbReference type="NCBI Taxonomy" id="42192"/>
    <lineage>
        <taxon>Eukaryota</taxon>
        <taxon>Metazoa</taxon>
        <taxon>Spiralia</taxon>
        <taxon>Lophotrochozoa</taxon>
        <taxon>Mollusca</taxon>
        <taxon>Bivalvia</taxon>
        <taxon>Autobranchia</taxon>
        <taxon>Pteriomorphia</taxon>
        <taxon>Mytilida</taxon>
        <taxon>Mytiloidea</taxon>
        <taxon>Mytilidae</taxon>
        <taxon>Mytilinae</taxon>
        <taxon>Mytilus</taxon>
    </lineage>
</organism>
<dbReference type="Proteomes" id="UP000507470">
    <property type="component" value="Unassembled WGS sequence"/>
</dbReference>
<dbReference type="AlphaFoldDB" id="A0A6J8AE69"/>
<accession>A0A6J8AE69</accession>
<dbReference type="SUPFAM" id="SSF57845">
    <property type="entry name" value="B-box zinc-binding domain"/>
    <property type="match status" value="1"/>
</dbReference>
<evidence type="ECO:0000313" key="2">
    <source>
        <dbReference type="Proteomes" id="UP000507470"/>
    </source>
</evidence>
<dbReference type="Gene3D" id="3.30.160.60">
    <property type="entry name" value="Classic Zinc Finger"/>
    <property type="match status" value="1"/>
</dbReference>
<dbReference type="GO" id="GO:0061630">
    <property type="term" value="F:ubiquitin protein ligase activity"/>
    <property type="evidence" value="ECO:0007669"/>
    <property type="project" value="TreeGrafter"/>
</dbReference>
<protein>
    <recommendedName>
        <fullName evidence="3">B box-type domain-containing protein</fullName>
    </recommendedName>
</protein>
<reference evidence="1 2" key="1">
    <citation type="submission" date="2020-06" db="EMBL/GenBank/DDBJ databases">
        <authorList>
            <person name="Li R."/>
            <person name="Bekaert M."/>
        </authorList>
    </citation>
    <scope>NUCLEOTIDE SEQUENCE [LARGE SCALE GENOMIC DNA]</scope>
    <source>
        <strain evidence="2">wild</strain>
    </source>
</reference>
<dbReference type="PANTHER" id="PTHR25462">
    <property type="entry name" value="BONUS, ISOFORM C-RELATED"/>
    <property type="match status" value="1"/>
</dbReference>